<comment type="cofactor">
    <cofactor evidence="1">
        <name>Ca(2+)</name>
        <dbReference type="ChEBI" id="CHEBI:29108"/>
    </cofactor>
</comment>
<keyword evidence="4" id="KW-0732">Signal</keyword>
<reference evidence="8 9" key="1">
    <citation type="submission" date="2019-03" db="EMBL/GenBank/DDBJ databases">
        <title>Dyadobacter AR-3-6 sp. nov., isolated from arctic soil.</title>
        <authorList>
            <person name="Chaudhary D.K."/>
        </authorList>
    </citation>
    <scope>NUCLEOTIDE SEQUENCE [LARGE SCALE GENOMIC DNA]</scope>
    <source>
        <strain evidence="8 9">AR-3-6</strain>
    </source>
</reference>
<dbReference type="PANTHER" id="PTHR45953">
    <property type="entry name" value="IDURONATE 2-SULFATASE"/>
    <property type="match status" value="1"/>
</dbReference>
<dbReference type="GO" id="GO:0046872">
    <property type="term" value="F:metal ion binding"/>
    <property type="evidence" value="ECO:0007669"/>
    <property type="project" value="UniProtKB-KW"/>
</dbReference>
<evidence type="ECO:0000256" key="4">
    <source>
        <dbReference type="ARBA" id="ARBA00022729"/>
    </source>
</evidence>
<evidence type="ECO:0000256" key="2">
    <source>
        <dbReference type="ARBA" id="ARBA00008779"/>
    </source>
</evidence>
<dbReference type="RefSeq" id="WP_131960241.1">
    <property type="nucleotide sequence ID" value="NZ_SMFL01000008.1"/>
</dbReference>
<dbReference type="AlphaFoldDB" id="A0A4R5DLG5"/>
<dbReference type="OrthoDB" id="9763552at2"/>
<sequence>MLKKIISISTLCFGLYAVFLTFGAAKPAAKKPNVLFICIDDLRPDLKVYGNPIVHSPNLDKLAGQATVFRNQYVTQPTCGASRYSLLTGRLPRRPVELKNEAIEQQIAGKRRTDKPETFIDNLRRNGYYTVGIGKVSHSADGYVYEYTEPKSDKLELPNSWDEMLFDPGKWQTGWNAFFAYADGSNRQAKKAEVKPYEKADVPDESYPDGLSANLAVKKLKELAKKDQPFFLSVGFFKPHLPFTAPKKYWDLYDESKIKLTDSPDVPENVNEASLHPSVEFNQYQLGEEKASLQKPVSDVYARKLRHAYYAAISYTDAQVGKVLDELKAQGLAENTIIVVWSDHGWHLGDYRVWGKHTIFDQSLRSVLIVKTPGNKKAAVRDQIISSVDIYPTLMELCGVKTLPELDGKTFTDLLKPKPGKNWENVAYSYYNRGITVRNDRYRFTKYFREKQPVVELYDHKSDPHENHNVAEQHPEVVAELTKIWEKGNTGVFN</sequence>
<name>A0A4R5DLG5_9BACT</name>
<evidence type="ECO:0000259" key="7">
    <source>
        <dbReference type="Pfam" id="PF00884"/>
    </source>
</evidence>
<dbReference type="InterPro" id="IPR000917">
    <property type="entry name" value="Sulfatase_N"/>
</dbReference>
<dbReference type="EMBL" id="SMFL01000008">
    <property type="protein sequence ID" value="TDE12821.1"/>
    <property type="molecule type" value="Genomic_DNA"/>
</dbReference>
<evidence type="ECO:0000256" key="3">
    <source>
        <dbReference type="ARBA" id="ARBA00022723"/>
    </source>
</evidence>
<dbReference type="GO" id="GO:0004423">
    <property type="term" value="F:iduronate-2-sulfatase activity"/>
    <property type="evidence" value="ECO:0007669"/>
    <property type="project" value="InterPro"/>
</dbReference>
<keyword evidence="5" id="KW-0378">Hydrolase</keyword>
<keyword evidence="3" id="KW-0479">Metal-binding</keyword>
<keyword evidence="6" id="KW-0106">Calcium</keyword>
<dbReference type="InterPro" id="IPR017850">
    <property type="entry name" value="Alkaline_phosphatase_core_sf"/>
</dbReference>
<evidence type="ECO:0000256" key="5">
    <source>
        <dbReference type="ARBA" id="ARBA00022801"/>
    </source>
</evidence>
<dbReference type="PANTHER" id="PTHR45953:SF1">
    <property type="entry name" value="IDURONATE 2-SULFATASE"/>
    <property type="match status" value="1"/>
</dbReference>
<evidence type="ECO:0000256" key="6">
    <source>
        <dbReference type="ARBA" id="ARBA00022837"/>
    </source>
</evidence>
<protein>
    <submittedName>
        <fullName evidence="8">DUF4976 domain-containing protein</fullName>
    </submittedName>
</protein>
<dbReference type="GO" id="GO:0005737">
    <property type="term" value="C:cytoplasm"/>
    <property type="evidence" value="ECO:0007669"/>
    <property type="project" value="TreeGrafter"/>
</dbReference>
<dbReference type="Gene3D" id="3.40.720.10">
    <property type="entry name" value="Alkaline Phosphatase, subunit A"/>
    <property type="match status" value="1"/>
</dbReference>
<gene>
    <name evidence="8" type="ORF">E0F88_20970</name>
</gene>
<dbReference type="Proteomes" id="UP000294850">
    <property type="component" value="Unassembled WGS sequence"/>
</dbReference>
<accession>A0A4R5DLG5</accession>
<evidence type="ECO:0000313" key="8">
    <source>
        <dbReference type="EMBL" id="TDE12821.1"/>
    </source>
</evidence>
<dbReference type="CDD" id="cd16030">
    <property type="entry name" value="iduronate-2-sulfatase"/>
    <property type="match status" value="1"/>
</dbReference>
<keyword evidence="9" id="KW-1185">Reference proteome</keyword>
<organism evidence="8 9">
    <name type="scientific">Dyadobacter psychrotolerans</name>
    <dbReference type="NCBI Taxonomy" id="2541721"/>
    <lineage>
        <taxon>Bacteria</taxon>
        <taxon>Pseudomonadati</taxon>
        <taxon>Bacteroidota</taxon>
        <taxon>Cytophagia</taxon>
        <taxon>Cytophagales</taxon>
        <taxon>Spirosomataceae</taxon>
        <taxon>Dyadobacter</taxon>
    </lineage>
</organism>
<feature type="domain" description="Sulfatase N-terminal" evidence="7">
    <location>
        <begin position="32"/>
        <end position="400"/>
    </location>
</feature>
<dbReference type="SUPFAM" id="SSF53649">
    <property type="entry name" value="Alkaline phosphatase-like"/>
    <property type="match status" value="1"/>
</dbReference>
<dbReference type="InterPro" id="IPR035874">
    <property type="entry name" value="IDS"/>
</dbReference>
<comment type="similarity">
    <text evidence="2">Belongs to the sulfatase family.</text>
</comment>
<evidence type="ECO:0000313" key="9">
    <source>
        <dbReference type="Proteomes" id="UP000294850"/>
    </source>
</evidence>
<proteinExistence type="inferred from homology"/>
<evidence type="ECO:0000256" key="1">
    <source>
        <dbReference type="ARBA" id="ARBA00001913"/>
    </source>
</evidence>
<dbReference type="Pfam" id="PF00884">
    <property type="entry name" value="Sulfatase"/>
    <property type="match status" value="1"/>
</dbReference>
<comment type="caution">
    <text evidence="8">The sequence shown here is derived from an EMBL/GenBank/DDBJ whole genome shotgun (WGS) entry which is preliminary data.</text>
</comment>